<dbReference type="AlphaFoldDB" id="A0A380H7A7"/>
<dbReference type="SUPFAM" id="SSF50199">
    <property type="entry name" value="Staphylococcal nuclease"/>
    <property type="match status" value="1"/>
</dbReference>
<dbReference type="Pfam" id="PF00565">
    <property type="entry name" value="SNase"/>
    <property type="match status" value="1"/>
</dbReference>
<feature type="transmembrane region" description="Helical" evidence="1">
    <location>
        <begin position="9"/>
        <end position="28"/>
    </location>
</feature>
<evidence type="ECO:0000313" key="3">
    <source>
        <dbReference type="EMBL" id="SUM72075.1"/>
    </source>
</evidence>
<dbReference type="GO" id="GO:1990599">
    <property type="term" value="F:3' overhang single-stranded DNA endodeoxyribonuclease activity"/>
    <property type="evidence" value="ECO:0007669"/>
    <property type="project" value="UniProtKB-EC"/>
</dbReference>
<organism evidence="3 4">
    <name type="scientific">Staphylococcus saccharolyticus</name>
    <dbReference type="NCBI Taxonomy" id="33028"/>
    <lineage>
        <taxon>Bacteria</taxon>
        <taxon>Bacillati</taxon>
        <taxon>Bacillota</taxon>
        <taxon>Bacilli</taxon>
        <taxon>Bacillales</taxon>
        <taxon>Staphylococcaceae</taxon>
        <taxon>Staphylococcus</taxon>
    </lineage>
</organism>
<accession>A0A380H7A7</accession>
<keyword evidence="1" id="KW-1133">Transmembrane helix</keyword>
<name>A0A380H7A7_9STAP</name>
<reference evidence="3 4" key="1">
    <citation type="submission" date="2018-06" db="EMBL/GenBank/DDBJ databases">
        <authorList>
            <consortium name="Pathogen Informatics"/>
            <person name="Doyle S."/>
        </authorList>
    </citation>
    <scope>NUCLEOTIDE SEQUENCE [LARGE SCALE GENOMIC DNA]</scope>
    <source>
        <strain evidence="3 4">NCTC11807</strain>
    </source>
</reference>
<feature type="domain" description="TNase-like" evidence="2">
    <location>
        <begin position="50"/>
        <end position="128"/>
    </location>
</feature>
<evidence type="ECO:0000313" key="4">
    <source>
        <dbReference type="Proteomes" id="UP000255425"/>
    </source>
</evidence>
<dbReference type="Gene3D" id="2.40.50.90">
    <property type="match status" value="1"/>
</dbReference>
<dbReference type="EC" id="3.1.31.1" evidence="3"/>
<proteinExistence type="predicted"/>
<dbReference type="InterPro" id="IPR035437">
    <property type="entry name" value="SNase_OB-fold_sf"/>
</dbReference>
<evidence type="ECO:0000256" key="1">
    <source>
        <dbReference type="SAM" id="Phobius"/>
    </source>
</evidence>
<keyword evidence="4" id="KW-1185">Reference proteome</keyword>
<dbReference type="InterPro" id="IPR016071">
    <property type="entry name" value="Staphylococal_nuclease_OB-fold"/>
</dbReference>
<keyword evidence="1" id="KW-0812">Transmembrane</keyword>
<gene>
    <name evidence="3" type="primary">nucH</name>
    <name evidence="3" type="ORF">NCTC11807_01728</name>
</gene>
<evidence type="ECO:0000259" key="2">
    <source>
        <dbReference type="PROSITE" id="PS50830"/>
    </source>
</evidence>
<dbReference type="Proteomes" id="UP000255425">
    <property type="component" value="Unassembled WGS sequence"/>
</dbReference>
<dbReference type="EMBL" id="UHDZ01000001">
    <property type="protein sequence ID" value="SUM72075.1"/>
    <property type="molecule type" value="Genomic_DNA"/>
</dbReference>
<keyword evidence="1" id="KW-0472">Membrane</keyword>
<keyword evidence="3" id="KW-0378">Hydrolase</keyword>
<protein>
    <submittedName>
        <fullName evidence="3">Thermonuclease</fullName>
        <ecNumber evidence="3">3.1.31.1</ecNumber>
    </submittedName>
</protein>
<sequence>MTALKSKKVLSIIIVAMIAILVIIFQFINHSGPFGSPDLNHTSENSNINGKDKVYIKRVVDGDTFVAQRNNKDIKVRLIGIDTPETVKPNTPVQPYGKEASNYTKKHLTKKMYILSMIKKKQIDTDVH</sequence>
<dbReference type="PROSITE" id="PS50830">
    <property type="entry name" value="TNASE_3"/>
    <property type="match status" value="1"/>
</dbReference>